<evidence type="ECO:0000313" key="3">
    <source>
        <dbReference type="Proteomes" id="UP001302602"/>
    </source>
</evidence>
<evidence type="ECO:0000313" key="2">
    <source>
        <dbReference type="EMBL" id="KAK4125623.1"/>
    </source>
</evidence>
<sequence length="295" mass="30384">MDDGRSLFLADASSLFQSNHHNLITTHSYFLRTLDTLIPYNLRKLQTDHSDQKSDSTTMRLMAVSLSLISILSSLVAPTAAQFLCTPGIATPVSSGAGGNPDLYSQIAETGCKVAGTCKHKRDDSLPPQSTKTHHHSGRPPPPPLPAPSQRLGGQQQPEIRVSPRQGVSVSCPSAGFDCYYAIEMGGLFCLSMNGDLVTEDGLCGNLLTGMQYACGGQQQQQAGGGGGGSGGESAGSSGTAAGSGGGTGDAGSGGAAGSGLGGSRGRPNQGSRMGLERRFQFWVIAVLVMTLLVL</sequence>
<name>A0AAN6U362_9PEZI</name>
<dbReference type="Proteomes" id="UP001302602">
    <property type="component" value="Unassembled WGS sequence"/>
</dbReference>
<dbReference type="AlphaFoldDB" id="A0AAN6U362"/>
<evidence type="ECO:0000256" key="1">
    <source>
        <dbReference type="SAM" id="MobiDB-lite"/>
    </source>
</evidence>
<dbReference type="RefSeq" id="XP_062649394.1">
    <property type="nucleotide sequence ID" value="XM_062786559.1"/>
</dbReference>
<feature type="region of interest" description="Disordered" evidence="1">
    <location>
        <begin position="118"/>
        <end position="170"/>
    </location>
</feature>
<proteinExistence type="predicted"/>
<feature type="compositionally biased region" description="Gly residues" evidence="1">
    <location>
        <begin position="223"/>
        <end position="234"/>
    </location>
</feature>
<reference evidence="2" key="2">
    <citation type="submission" date="2023-05" db="EMBL/GenBank/DDBJ databases">
        <authorList>
            <consortium name="Lawrence Berkeley National Laboratory"/>
            <person name="Steindorff A."/>
            <person name="Hensen N."/>
            <person name="Bonometti L."/>
            <person name="Westerberg I."/>
            <person name="Brannstrom I.O."/>
            <person name="Guillou S."/>
            <person name="Cros-Aarteil S."/>
            <person name="Calhoun S."/>
            <person name="Haridas S."/>
            <person name="Kuo A."/>
            <person name="Mondo S."/>
            <person name="Pangilinan J."/>
            <person name="Riley R."/>
            <person name="Labutti K."/>
            <person name="Andreopoulos B."/>
            <person name="Lipzen A."/>
            <person name="Chen C."/>
            <person name="Yanf M."/>
            <person name="Daum C."/>
            <person name="Ng V."/>
            <person name="Clum A."/>
            <person name="Ohm R."/>
            <person name="Martin F."/>
            <person name="Silar P."/>
            <person name="Natvig D."/>
            <person name="Lalanne C."/>
            <person name="Gautier V."/>
            <person name="Ament-Velasquez S.L."/>
            <person name="Kruys A."/>
            <person name="Hutchinson M.I."/>
            <person name="Powell A.J."/>
            <person name="Barry K."/>
            <person name="Miller A.N."/>
            <person name="Grigoriev I.V."/>
            <person name="Debuchy R."/>
            <person name="Gladieux P."/>
            <person name="Thoren M.H."/>
            <person name="Johannesson H."/>
        </authorList>
    </citation>
    <scope>NUCLEOTIDE SEQUENCE</scope>
    <source>
        <strain evidence="2">CBS 731.68</strain>
    </source>
</reference>
<feature type="compositionally biased region" description="Gly residues" evidence="1">
    <location>
        <begin position="242"/>
        <end position="265"/>
    </location>
</feature>
<feature type="region of interest" description="Disordered" evidence="1">
    <location>
        <begin position="219"/>
        <end position="272"/>
    </location>
</feature>
<dbReference type="GeneID" id="87823327"/>
<gene>
    <name evidence="2" type="ORF">N657DRAFT_272584</name>
</gene>
<accession>A0AAN6U362</accession>
<dbReference type="EMBL" id="MU853225">
    <property type="protein sequence ID" value="KAK4125623.1"/>
    <property type="molecule type" value="Genomic_DNA"/>
</dbReference>
<keyword evidence="3" id="KW-1185">Reference proteome</keyword>
<protein>
    <submittedName>
        <fullName evidence="2">Uncharacterized protein</fullName>
    </submittedName>
</protein>
<reference evidence="2" key="1">
    <citation type="journal article" date="2023" name="Mol. Phylogenet. Evol.">
        <title>Genome-scale phylogeny and comparative genomics of the fungal order Sordariales.</title>
        <authorList>
            <person name="Hensen N."/>
            <person name="Bonometti L."/>
            <person name="Westerberg I."/>
            <person name="Brannstrom I.O."/>
            <person name="Guillou S."/>
            <person name="Cros-Aarteil S."/>
            <person name="Calhoun S."/>
            <person name="Haridas S."/>
            <person name="Kuo A."/>
            <person name="Mondo S."/>
            <person name="Pangilinan J."/>
            <person name="Riley R."/>
            <person name="LaButti K."/>
            <person name="Andreopoulos B."/>
            <person name="Lipzen A."/>
            <person name="Chen C."/>
            <person name="Yan M."/>
            <person name="Daum C."/>
            <person name="Ng V."/>
            <person name="Clum A."/>
            <person name="Steindorff A."/>
            <person name="Ohm R.A."/>
            <person name="Martin F."/>
            <person name="Silar P."/>
            <person name="Natvig D.O."/>
            <person name="Lalanne C."/>
            <person name="Gautier V."/>
            <person name="Ament-Velasquez S.L."/>
            <person name="Kruys A."/>
            <person name="Hutchinson M.I."/>
            <person name="Powell A.J."/>
            <person name="Barry K."/>
            <person name="Miller A.N."/>
            <person name="Grigoriev I.V."/>
            <person name="Debuchy R."/>
            <person name="Gladieux P."/>
            <person name="Hiltunen Thoren M."/>
            <person name="Johannesson H."/>
        </authorList>
    </citation>
    <scope>NUCLEOTIDE SEQUENCE</scope>
    <source>
        <strain evidence="2">CBS 731.68</strain>
    </source>
</reference>
<organism evidence="2 3">
    <name type="scientific">Parathielavia appendiculata</name>
    <dbReference type="NCBI Taxonomy" id="2587402"/>
    <lineage>
        <taxon>Eukaryota</taxon>
        <taxon>Fungi</taxon>
        <taxon>Dikarya</taxon>
        <taxon>Ascomycota</taxon>
        <taxon>Pezizomycotina</taxon>
        <taxon>Sordariomycetes</taxon>
        <taxon>Sordariomycetidae</taxon>
        <taxon>Sordariales</taxon>
        <taxon>Chaetomiaceae</taxon>
        <taxon>Parathielavia</taxon>
    </lineage>
</organism>
<comment type="caution">
    <text evidence="2">The sequence shown here is derived from an EMBL/GenBank/DDBJ whole genome shotgun (WGS) entry which is preliminary data.</text>
</comment>